<dbReference type="Proteomes" id="UP000571817">
    <property type="component" value="Unassembled WGS sequence"/>
</dbReference>
<evidence type="ECO:0000313" key="2">
    <source>
        <dbReference type="EMBL" id="NYJ74618.1"/>
    </source>
</evidence>
<dbReference type="SUPFAM" id="SSF55729">
    <property type="entry name" value="Acyl-CoA N-acyltransferases (Nat)"/>
    <property type="match status" value="1"/>
</dbReference>
<evidence type="ECO:0000313" key="3">
    <source>
        <dbReference type="Proteomes" id="UP000571817"/>
    </source>
</evidence>
<dbReference type="Gene3D" id="3.40.630.30">
    <property type="match status" value="1"/>
</dbReference>
<gene>
    <name evidence="2" type="ORF">HNR15_001581</name>
</gene>
<sequence length="175" mass="19352">MIVHVRDADAADAGACAQVYAPYVRDTAISFEVTAPSALQMAQRIEDAQRRHAWLVAQDEQGVLLGYAYAHPYAARPAYRWTCEPSVYLAPDARGRGVGRTLYAALLDRLVERGFRQAVAGVTLPNPASLRLHEAMGFEPVGVFRAVGWKHGRWHDVARLQRPLLLAPDPPQEIV</sequence>
<dbReference type="EC" id="2.3.1.183" evidence="2"/>
<proteinExistence type="predicted"/>
<dbReference type="PANTHER" id="PTHR43072">
    <property type="entry name" value="N-ACETYLTRANSFERASE"/>
    <property type="match status" value="1"/>
</dbReference>
<dbReference type="PROSITE" id="PS51186">
    <property type="entry name" value="GNAT"/>
    <property type="match status" value="1"/>
</dbReference>
<name>A0A853DCJ0_9MICO</name>
<protein>
    <submittedName>
        <fullName evidence="2">Phosphinothricin acetyltransferase</fullName>
        <ecNumber evidence="2">2.3.1.183</ecNumber>
    </submittedName>
</protein>
<dbReference type="AlphaFoldDB" id="A0A853DCJ0"/>
<dbReference type="GO" id="GO:0102971">
    <property type="term" value="F:phosphinothricin N-acetyltransferase activity"/>
    <property type="evidence" value="ECO:0007669"/>
    <property type="project" value="UniProtKB-EC"/>
</dbReference>
<accession>A0A853DCJ0</accession>
<dbReference type="RefSeq" id="WP_179480630.1">
    <property type="nucleotide sequence ID" value="NZ_JACCFW010000001.1"/>
</dbReference>
<dbReference type="InterPro" id="IPR016181">
    <property type="entry name" value="Acyl_CoA_acyltransferase"/>
</dbReference>
<comment type="caution">
    <text evidence="2">The sequence shown here is derived from an EMBL/GenBank/DDBJ whole genome shotgun (WGS) entry which is preliminary data.</text>
</comment>
<dbReference type="CDD" id="cd04301">
    <property type="entry name" value="NAT_SF"/>
    <property type="match status" value="1"/>
</dbReference>
<feature type="domain" description="N-acetyltransferase" evidence="1">
    <location>
        <begin position="3"/>
        <end position="163"/>
    </location>
</feature>
<evidence type="ECO:0000259" key="1">
    <source>
        <dbReference type="PROSITE" id="PS51186"/>
    </source>
</evidence>
<reference evidence="2 3" key="1">
    <citation type="submission" date="2020-07" db="EMBL/GenBank/DDBJ databases">
        <title>Sequencing the genomes of 1000 actinobacteria strains.</title>
        <authorList>
            <person name="Klenk H.-P."/>
        </authorList>
    </citation>
    <scope>NUCLEOTIDE SEQUENCE [LARGE SCALE GENOMIC DNA]</scope>
    <source>
        <strain evidence="2 3">DSM 29531</strain>
    </source>
</reference>
<dbReference type="EMBL" id="JACCFW010000001">
    <property type="protein sequence ID" value="NYJ74618.1"/>
    <property type="molecule type" value="Genomic_DNA"/>
</dbReference>
<keyword evidence="2" id="KW-0808">Transferase</keyword>
<dbReference type="PANTHER" id="PTHR43072:SF8">
    <property type="entry name" value="ACYLTRANSFERASE FABY-RELATED"/>
    <property type="match status" value="1"/>
</dbReference>
<dbReference type="Pfam" id="PF00583">
    <property type="entry name" value="Acetyltransf_1"/>
    <property type="match status" value="1"/>
</dbReference>
<dbReference type="InterPro" id="IPR000182">
    <property type="entry name" value="GNAT_dom"/>
</dbReference>
<organism evidence="2 3">
    <name type="scientific">Allobranchiibius huperziae</name>
    <dbReference type="NCBI Taxonomy" id="1874116"/>
    <lineage>
        <taxon>Bacteria</taxon>
        <taxon>Bacillati</taxon>
        <taxon>Actinomycetota</taxon>
        <taxon>Actinomycetes</taxon>
        <taxon>Micrococcales</taxon>
        <taxon>Dermacoccaceae</taxon>
        <taxon>Allobranchiibius</taxon>
    </lineage>
</organism>
<keyword evidence="3" id="KW-1185">Reference proteome</keyword>
<keyword evidence="2" id="KW-0012">Acyltransferase</keyword>